<feature type="compositionally biased region" description="Low complexity" evidence="3">
    <location>
        <begin position="155"/>
        <end position="169"/>
    </location>
</feature>
<feature type="compositionally biased region" description="Polar residues" evidence="3">
    <location>
        <begin position="170"/>
        <end position="185"/>
    </location>
</feature>
<reference evidence="5" key="1">
    <citation type="submission" date="2023-06" db="EMBL/GenBank/DDBJ databases">
        <authorList>
            <person name="Delattre M."/>
        </authorList>
    </citation>
    <scope>NUCLEOTIDE SEQUENCE</scope>
    <source>
        <strain evidence="5">AF72</strain>
    </source>
</reference>
<dbReference type="Pfam" id="PF13909">
    <property type="entry name" value="zf-H2C2_5"/>
    <property type="match status" value="1"/>
</dbReference>
<feature type="non-terminal residue" evidence="5">
    <location>
        <position position="1"/>
    </location>
</feature>
<dbReference type="EMBL" id="CATQJA010002664">
    <property type="protein sequence ID" value="CAJ0582075.1"/>
    <property type="molecule type" value="Genomic_DNA"/>
</dbReference>
<keyword evidence="4" id="KW-0472">Membrane</keyword>
<comment type="caution">
    <text evidence="5">The sequence shown here is derived from an EMBL/GenBank/DDBJ whole genome shotgun (WGS) entry which is preliminary data.</text>
</comment>
<feature type="binding site" evidence="2">
    <location>
        <begin position="1297"/>
        <end position="1298"/>
    </location>
    <ligand>
        <name>L-glutamate</name>
        <dbReference type="ChEBI" id="CHEBI:29985"/>
    </ligand>
</feature>
<evidence type="ECO:0000256" key="3">
    <source>
        <dbReference type="SAM" id="MobiDB-lite"/>
    </source>
</evidence>
<feature type="region of interest" description="Disordered" evidence="3">
    <location>
        <begin position="141"/>
        <end position="195"/>
    </location>
</feature>
<keyword evidence="6" id="KW-1185">Reference proteome</keyword>
<name>A0AA36D740_9BILA</name>
<dbReference type="Gene3D" id="3.60.20.40">
    <property type="match status" value="1"/>
</dbReference>
<dbReference type="PANTHER" id="PTHR11686:SF9">
    <property type="entry name" value="RE13973P"/>
    <property type="match status" value="1"/>
</dbReference>
<feature type="binding site" evidence="2">
    <location>
        <position position="948"/>
    </location>
    <ligand>
        <name>L-glutamate</name>
        <dbReference type="ChEBI" id="CHEBI:29985"/>
    </ligand>
</feature>
<dbReference type="Proteomes" id="UP001177023">
    <property type="component" value="Unassembled WGS sequence"/>
</dbReference>
<evidence type="ECO:0000256" key="4">
    <source>
        <dbReference type="SAM" id="Phobius"/>
    </source>
</evidence>
<evidence type="ECO:0000256" key="1">
    <source>
        <dbReference type="PIRSR" id="PIRSR600101-1"/>
    </source>
</evidence>
<dbReference type="GO" id="GO:0036374">
    <property type="term" value="F:glutathione hydrolase activity"/>
    <property type="evidence" value="ECO:0007669"/>
    <property type="project" value="InterPro"/>
</dbReference>
<dbReference type="GO" id="GO:0005886">
    <property type="term" value="C:plasma membrane"/>
    <property type="evidence" value="ECO:0007669"/>
    <property type="project" value="TreeGrafter"/>
</dbReference>
<evidence type="ECO:0000256" key="2">
    <source>
        <dbReference type="PIRSR" id="PIRSR600101-2"/>
    </source>
</evidence>
<feature type="binding site" evidence="2">
    <location>
        <begin position="1246"/>
        <end position="1248"/>
    </location>
    <ligand>
        <name>L-glutamate</name>
        <dbReference type="ChEBI" id="CHEBI:29985"/>
    </ligand>
</feature>
<dbReference type="InterPro" id="IPR000101">
    <property type="entry name" value="GGT_peptidase"/>
</dbReference>
<gene>
    <name evidence="5" type="ORF">MSPICULIGERA_LOCUS20218</name>
</gene>
<feature type="transmembrane region" description="Helical" evidence="4">
    <location>
        <begin position="634"/>
        <end position="657"/>
    </location>
</feature>
<dbReference type="PANTHER" id="PTHR11686">
    <property type="entry name" value="GAMMA GLUTAMYL TRANSPEPTIDASE"/>
    <property type="match status" value="1"/>
</dbReference>
<dbReference type="Pfam" id="PF01019">
    <property type="entry name" value="G_glu_transpept"/>
    <property type="match status" value="1"/>
</dbReference>
<evidence type="ECO:0000313" key="6">
    <source>
        <dbReference type="Proteomes" id="UP001177023"/>
    </source>
</evidence>
<feature type="compositionally biased region" description="Basic and acidic residues" evidence="3">
    <location>
        <begin position="309"/>
        <end position="320"/>
    </location>
</feature>
<feature type="region of interest" description="Disordered" evidence="3">
    <location>
        <begin position="486"/>
        <end position="517"/>
    </location>
</feature>
<proteinExistence type="predicted"/>
<sequence>MNPASFEYPTSSTSVSGTSELFSSTFAILSDTNPSYAEQQWTQEKLQSAYYYETPQTDAFSQLQAYDGTMDLRFDAYRTAALPTYDQYNPVVSLPVVAPQLNLSYLDQSLLRQPEPLHVYTHQQQAGTAFQPVHAHSINTLPVVPSPANSITQRPTSSTSNNSVSVTPPHHNNNNQSTPPQSESPPDTIPLNATEIEDDERVMCMACRGVYPSRRSLTGHIGRNEKCREIIGRNYLEQLATAGNAEGRASAVIPPPPGTESAKAGAIVNGTDGLSPICPYCDRFISHYKGNIRRHINQCGKTGGKRPKAQKDGKRKRSEESVNQDEWSSPEPHQMCGQMNMNIYEIPIPPVPEVMSPPLMMMTQAMEIVQPPPVMNPPPQLQLIPQVPQPPIQAPPPPQPAIQSVEVKPTAAAPLVVAGLKKENEIPDDPYLCPFCDFLTVYKGNMKRHMNTCHVNEPDCKDHKLDKMKASVLGVDPATLMEKINAHKANSTRGRRPKKKDGQGNGGNSQGGNQQQHQTLNTHLDQYQHHMYQMNSQYMGMHGMRMGGLLEYDELGCPADPYVYPTIPGLGHDPSDPLQATINHVVETHRPKDNDASEVWFTIFYATIISVAAFGSVFFGIIGVYGILKKRYDCVLVCFFFLIFALIGDVGGIASALMQRGPVYFNVTLEFIEAIEEGPTAALQCLDTRSYPPKNSKIEAPAAPPSAFESLQELIRQRTFLEFSQLSMFTAPRPAASGRRVSLETNGSVGGPVSVPPPVPSHCRPMHPPPINNRKSPIQAIKARRDLAWVVVVIQTIVIVALSLLFFTYVLHTTQTNVEDEAPSETNRTPLTMRKHPRNGHATGSWEDPLNKNELELQGNTIDDTTPGINSITSAERAGYKSAVVVSNDKRCSDIGNSILVRGGNAADAAIATLFCLGVTQPQASGLGGGLLGLFCEKAGRCTEINARETAPSSATKDMFVGNPKDSSEGYRSIAVPGELSGMWRIYERFGSRRVTWHDIVWPSVELARKGIRVGTELAAALTMKKRSLLEDEGMRALLVNPRTADLYKEGETMNRDRLAETLLQLAEAEDPTSIFYKEDMADQLIKEIRKGGAILTKLDLEDYETVLSPALCSTFHPTVSLCGPRPPSSFLITQLIVALVTALYPANFSDEDLKTVQFTHRLIEASKFAFAQKVALGDPAFTTNSDYMINIMLNSSYIDYLAKKIPESTKDFKYYGIPHVQKSDHGTSHVSIIDEFGNAIAISSSINTPFGSLRASKYGFIYNSQMDAFSTPNLPSEFGFPPAETNFIQPGKCPMSSLSPVVALNRQNGQAILSAGGVGGTRIVPAMASLLIRSLFFERPLAESAAQKIVFSQYIPDNAFFENGFDRDLLHDLAQRGHEVRALTDEKFATFGASRSAWGGFQTTNDPRSTDGGVAGY</sequence>
<dbReference type="SUPFAM" id="SSF56235">
    <property type="entry name" value="N-terminal nucleophile aminohydrolases (Ntn hydrolases)"/>
    <property type="match status" value="1"/>
</dbReference>
<evidence type="ECO:0000313" key="5">
    <source>
        <dbReference type="EMBL" id="CAJ0582075.1"/>
    </source>
</evidence>
<keyword evidence="4" id="KW-1133">Transmembrane helix</keyword>
<protein>
    <recommendedName>
        <fullName evidence="7">Gamma-glutamyltranspeptidase 1</fullName>
    </recommendedName>
</protein>
<dbReference type="InterPro" id="IPR043138">
    <property type="entry name" value="GGT_lsub"/>
</dbReference>
<dbReference type="InterPro" id="IPR043137">
    <property type="entry name" value="GGT_ssub_C"/>
</dbReference>
<dbReference type="GO" id="GO:0006751">
    <property type="term" value="P:glutathione catabolic process"/>
    <property type="evidence" value="ECO:0007669"/>
    <property type="project" value="InterPro"/>
</dbReference>
<feature type="binding site" evidence="2">
    <location>
        <position position="1321"/>
    </location>
    <ligand>
        <name>L-glutamate</name>
        <dbReference type="ChEBI" id="CHEBI:29985"/>
    </ligand>
</feature>
<feature type="transmembrane region" description="Helical" evidence="4">
    <location>
        <begin position="599"/>
        <end position="628"/>
    </location>
</feature>
<organism evidence="5 6">
    <name type="scientific">Mesorhabditis spiculigera</name>
    <dbReference type="NCBI Taxonomy" id="96644"/>
    <lineage>
        <taxon>Eukaryota</taxon>
        <taxon>Metazoa</taxon>
        <taxon>Ecdysozoa</taxon>
        <taxon>Nematoda</taxon>
        <taxon>Chromadorea</taxon>
        <taxon>Rhabditida</taxon>
        <taxon>Rhabditina</taxon>
        <taxon>Rhabditomorpha</taxon>
        <taxon>Rhabditoidea</taxon>
        <taxon>Rhabditidae</taxon>
        <taxon>Mesorhabditinae</taxon>
        <taxon>Mesorhabditis</taxon>
    </lineage>
</organism>
<dbReference type="PRINTS" id="PR01210">
    <property type="entry name" value="GGTRANSPTASE"/>
</dbReference>
<dbReference type="InterPro" id="IPR029055">
    <property type="entry name" value="Ntn_hydrolases_N"/>
</dbReference>
<feature type="region of interest" description="Disordered" evidence="3">
    <location>
        <begin position="818"/>
        <end position="851"/>
    </location>
</feature>
<evidence type="ECO:0008006" key="7">
    <source>
        <dbReference type="Google" id="ProtNLM"/>
    </source>
</evidence>
<feature type="region of interest" description="Disordered" evidence="3">
    <location>
        <begin position="297"/>
        <end position="336"/>
    </location>
</feature>
<feature type="active site" description="Nucleophile" evidence="1">
    <location>
        <position position="1228"/>
    </location>
</feature>
<dbReference type="Gene3D" id="1.10.246.130">
    <property type="match status" value="1"/>
</dbReference>
<keyword evidence="4" id="KW-0812">Transmembrane</keyword>
<accession>A0AA36D740</accession>